<reference evidence="1 2" key="1">
    <citation type="journal article" date="2017" name="Nat. Ecol. Evol.">
        <title>Scallop genome provides insights into evolution of bilaterian karyotype and development.</title>
        <authorList>
            <person name="Wang S."/>
            <person name="Zhang J."/>
            <person name="Jiao W."/>
            <person name="Li J."/>
            <person name="Xun X."/>
            <person name="Sun Y."/>
            <person name="Guo X."/>
            <person name="Huan P."/>
            <person name="Dong B."/>
            <person name="Zhang L."/>
            <person name="Hu X."/>
            <person name="Sun X."/>
            <person name="Wang J."/>
            <person name="Zhao C."/>
            <person name="Wang Y."/>
            <person name="Wang D."/>
            <person name="Huang X."/>
            <person name="Wang R."/>
            <person name="Lv J."/>
            <person name="Li Y."/>
            <person name="Zhang Z."/>
            <person name="Liu B."/>
            <person name="Lu W."/>
            <person name="Hui Y."/>
            <person name="Liang J."/>
            <person name="Zhou Z."/>
            <person name="Hou R."/>
            <person name="Li X."/>
            <person name="Liu Y."/>
            <person name="Li H."/>
            <person name="Ning X."/>
            <person name="Lin Y."/>
            <person name="Zhao L."/>
            <person name="Xing Q."/>
            <person name="Dou J."/>
            <person name="Li Y."/>
            <person name="Mao J."/>
            <person name="Guo H."/>
            <person name="Dou H."/>
            <person name="Li T."/>
            <person name="Mu C."/>
            <person name="Jiang W."/>
            <person name="Fu Q."/>
            <person name="Fu X."/>
            <person name="Miao Y."/>
            <person name="Liu J."/>
            <person name="Yu Q."/>
            <person name="Li R."/>
            <person name="Liao H."/>
            <person name="Li X."/>
            <person name="Kong Y."/>
            <person name="Jiang Z."/>
            <person name="Chourrout D."/>
            <person name="Li R."/>
            <person name="Bao Z."/>
        </authorList>
    </citation>
    <scope>NUCLEOTIDE SEQUENCE [LARGE SCALE GENOMIC DNA]</scope>
    <source>
        <strain evidence="1 2">PY_sf001</strain>
    </source>
</reference>
<dbReference type="EMBL" id="NEDP02002502">
    <property type="protein sequence ID" value="OWF50677.1"/>
    <property type="molecule type" value="Genomic_DNA"/>
</dbReference>
<sequence length="318" mass="35769">MSTAIINEMNVEKLLEICGNLEKYQSYCHTLGEYISCPGTTIDGSSVPFYILQQFAYDQENLTSIKNSEMTKFVTAVADTACLLGTFPYYPGGLWEVSIAKPSTILSEKILDNLIQESAKDHTKVIQTKTQYRQIRDAIEQHVASSVRSLLRAIEGFYRACAKRQGLSTQFVWTKANNIDVSAIADDVMLRASKTNLKVLGSTEKEAVNGFKYHNREKKCFPSDGLCFSKNRSGFRFKISGRKDAPKPTHGFYDTQSDMLVKCKLGLLRGTVGFGWTQKSAFSREKTWGLFVHPPTYVGSRETRLGETIHHNKVVEAW</sequence>
<gene>
    <name evidence="1" type="ORF">KP79_PYT18211</name>
</gene>
<dbReference type="Proteomes" id="UP000242188">
    <property type="component" value="Unassembled WGS sequence"/>
</dbReference>
<accession>A0A210QPL4</accession>
<evidence type="ECO:0000313" key="1">
    <source>
        <dbReference type="EMBL" id="OWF50677.1"/>
    </source>
</evidence>
<name>A0A210QPL4_MIZYE</name>
<dbReference type="OrthoDB" id="10334398at2759"/>
<dbReference type="AlphaFoldDB" id="A0A210QPL4"/>
<proteinExistence type="predicted"/>
<organism evidence="1 2">
    <name type="scientific">Mizuhopecten yessoensis</name>
    <name type="common">Japanese scallop</name>
    <name type="synonym">Patinopecten yessoensis</name>
    <dbReference type="NCBI Taxonomy" id="6573"/>
    <lineage>
        <taxon>Eukaryota</taxon>
        <taxon>Metazoa</taxon>
        <taxon>Spiralia</taxon>
        <taxon>Lophotrochozoa</taxon>
        <taxon>Mollusca</taxon>
        <taxon>Bivalvia</taxon>
        <taxon>Autobranchia</taxon>
        <taxon>Pteriomorphia</taxon>
        <taxon>Pectinida</taxon>
        <taxon>Pectinoidea</taxon>
        <taxon>Pectinidae</taxon>
        <taxon>Mizuhopecten</taxon>
    </lineage>
</organism>
<evidence type="ECO:0000313" key="2">
    <source>
        <dbReference type="Proteomes" id="UP000242188"/>
    </source>
</evidence>
<protein>
    <submittedName>
        <fullName evidence="1">Uncharacterized protein</fullName>
    </submittedName>
</protein>
<keyword evidence="2" id="KW-1185">Reference proteome</keyword>
<comment type="caution">
    <text evidence="1">The sequence shown here is derived from an EMBL/GenBank/DDBJ whole genome shotgun (WGS) entry which is preliminary data.</text>
</comment>